<evidence type="ECO:0000313" key="3">
    <source>
        <dbReference type="Proteomes" id="UP000000792"/>
    </source>
</evidence>
<dbReference type="RefSeq" id="WP_012215738.1">
    <property type="nucleotide sequence ID" value="NC_010085.1"/>
</dbReference>
<sequence>MNKTVPIGIGIVVVAIIVGIFYLAPNLFVVTTMDVPEDLLHVQIDGKIKPYETPLNAPQSDRKPEYVLIPNKIYSELHGAIQIALYNVGTLPENLQHVQVSGFYDPEAPDWYYPEQDRTKQVIFVNDIVELEPVDLGNKYTTQELRDRYDQIHKEFELLKEEFSSGNMPQENYLSALQSLAEHEVELFLDVKEHTFERDEMTEYNFWHRGVMKFPTTLEQEVTKLTVN</sequence>
<dbReference type="HOGENOM" id="CLU_1212634_0_0_2"/>
<evidence type="ECO:0000313" key="2">
    <source>
        <dbReference type="EMBL" id="ABX13251.1"/>
    </source>
</evidence>
<keyword evidence="1" id="KW-0472">Membrane</keyword>
<keyword evidence="1" id="KW-1133">Transmembrane helix</keyword>
<protein>
    <submittedName>
        <fullName evidence="2">Uncharacterized protein</fullName>
    </submittedName>
</protein>
<gene>
    <name evidence="2" type="ordered locus">Nmar_1355</name>
</gene>
<dbReference type="EMBL" id="CP000866">
    <property type="protein sequence ID" value="ABX13251.1"/>
    <property type="molecule type" value="Genomic_DNA"/>
</dbReference>
<name>A9A2L2_NITMS</name>
<dbReference type="GeneID" id="5773676"/>
<dbReference type="KEGG" id="nmr:Nmar_1355"/>
<keyword evidence="3" id="KW-1185">Reference proteome</keyword>
<dbReference type="Proteomes" id="UP000000792">
    <property type="component" value="Chromosome"/>
</dbReference>
<evidence type="ECO:0000256" key="1">
    <source>
        <dbReference type="SAM" id="Phobius"/>
    </source>
</evidence>
<dbReference type="AlphaFoldDB" id="A9A2L2"/>
<keyword evidence="1" id="KW-0812">Transmembrane</keyword>
<proteinExistence type="predicted"/>
<feature type="transmembrane region" description="Helical" evidence="1">
    <location>
        <begin position="6"/>
        <end position="24"/>
    </location>
</feature>
<reference evidence="2 3" key="1">
    <citation type="journal article" date="2010" name="Proc. Natl. Acad. Sci. U.S.A.">
        <title>Nitrosopumilus maritimus genome reveals unique mechanisms for nitrification and autotrophy in globally distributed marine crenarchaea.</title>
        <authorList>
            <person name="Walker C.B."/>
            <person name="de la Torre J.R."/>
            <person name="Klotz M.G."/>
            <person name="Urakawa H."/>
            <person name="Pinel N."/>
            <person name="Arp D.J."/>
            <person name="Brochier-Armanet C."/>
            <person name="Chain P.S."/>
            <person name="Chan P.P."/>
            <person name="Gollabgir A."/>
            <person name="Hemp J."/>
            <person name="Hugler M."/>
            <person name="Karr E.A."/>
            <person name="Konneke M."/>
            <person name="Shin M."/>
            <person name="Lawton T.J."/>
            <person name="Lowe T."/>
            <person name="Martens-Habbena W."/>
            <person name="Sayavedra-Soto L.A."/>
            <person name="Lang D."/>
            <person name="Sievert S.M."/>
            <person name="Rosenzweig A.C."/>
            <person name="Manning G."/>
            <person name="Stahl D.A."/>
        </authorList>
    </citation>
    <scope>NUCLEOTIDE SEQUENCE [LARGE SCALE GENOMIC DNA]</scope>
    <source>
        <strain evidence="2 3">SCM1</strain>
    </source>
</reference>
<accession>A9A2L2</accession>
<dbReference type="InParanoid" id="A9A2L2"/>
<dbReference type="EnsemblBacteria" id="ABX13251">
    <property type="protein sequence ID" value="ABX13251"/>
    <property type="gene ID" value="Nmar_1355"/>
</dbReference>
<organism evidence="2 3">
    <name type="scientific">Nitrosopumilus maritimus (strain SCM1)</name>
    <dbReference type="NCBI Taxonomy" id="436308"/>
    <lineage>
        <taxon>Archaea</taxon>
        <taxon>Nitrososphaerota</taxon>
        <taxon>Nitrososphaeria</taxon>
        <taxon>Nitrosopumilales</taxon>
        <taxon>Nitrosopumilaceae</taxon>
        <taxon>Nitrosopumilus</taxon>
    </lineage>
</organism>